<accession>A0ACC2ME53</accession>
<dbReference type="EMBL" id="CM056810">
    <property type="protein sequence ID" value="KAJ8643920.1"/>
    <property type="molecule type" value="Genomic_DNA"/>
</dbReference>
<comment type="caution">
    <text evidence="1">The sequence shown here is derived from an EMBL/GenBank/DDBJ whole genome shotgun (WGS) entry which is preliminary data.</text>
</comment>
<evidence type="ECO:0000313" key="1">
    <source>
        <dbReference type="EMBL" id="KAJ8643920.1"/>
    </source>
</evidence>
<name>A0ACC2ME53_PERAE</name>
<gene>
    <name evidence="1" type="ORF">MRB53_005668</name>
</gene>
<proteinExistence type="predicted"/>
<protein>
    <submittedName>
        <fullName evidence="1">Uncharacterized protein</fullName>
    </submittedName>
</protein>
<organism evidence="1 2">
    <name type="scientific">Persea americana</name>
    <name type="common">Avocado</name>
    <dbReference type="NCBI Taxonomy" id="3435"/>
    <lineage>
        <taxon>Eukaryota</taxon>
        <taxon>Viridiplantae</taxon>
        <taxon>Streptophyta</taxon>
        <taxon>Embryophyta</taxon>
        <taxon>Tracheophyta</taxon>
        <taxon>Spermatophyta</taxon>
        <taxon>Magnoliopsida</taxon>
        <taxon>Magnoliidae</taxon>
        <taxon>Laurales</taxon>
        <taxon>Lauraceae</taxon>
        <taxon>Persea</taxon>
    </lineage>
</organism>
<keyword evidence="2" id="KW-1185">Reference proteome</keyword>
<evidence type="ECO:0000313" key="2">
    <source>
        <dbReference type="Proteomes" id="UP001234297"/>
    </source>
</evidence>
<dbReference type="Proteomes" id="UP001234297">
    <property type="component" value="Chromosome 2"/>
</dbReference>
<sequence>MVIGRRPTDDMFKEGLSLHEFAKMALSTQSTEIADLRLFLGEGEADFNNVNDKRAKILECLNSIVRLGVTCSLEPPEERMEMIDIVKTLQVVKDMFVELNAF</sequence>
<reference evidence="1 2" key="1">
    <citation type="journal article" date="2022" name="Hortic Res">
        <title>A haplotype resolved chromosomal level avocado genome allows analysis of novel avocado genes.</title>
        <authorList>
            <person name="Nath O."/>
            <person name="Fletcher S.J."/>
            <person name="Hayward A."/>
            <person name="Shaw L.M."/>
            <person name="Masouleh A.K."/>
            <person name="Furtado A."/>
            <person name="Henry R.J."/>
            <person name="Mitter N."/>
        </authorList>
    </citation>
    <scope>NUCLEOTIDE SEQUENCE [LARGE SCALE GENOMIC DNA]</scope>
    <source>
        <strain evidence="2">cv. Hass</strain>
    </source>
</reference>